<reference evidence="2" key="1">
    <citation type="submission" date="2021-02" db="EMBL/GenBank/DDBJ databases">
        <authorList>
            <person name="Nowell W R."/>
        </authorList>
    </citation>
    <scope>NUCLEOTIDE SEQUENCE</scope>
</reference>
<evidence type="ECO:0000313" key="2">
    <source>
        <dbReference type="EMBL" id="CAF1104818.1"/>
    </source>
</evidence>
<evidence type="ECO:0000313" key="3">
    <source>
        <dbReference type="EMBL" id="CAF1115753.1"/>
    </source>
</evidence>
<proteinExistence type="predicted"/>
<keyword evidence="6" id="KW-1185">Reference proteome</keyword>
<dbReference type="Proteomes" id="UP000663829">
    <property type="component" value="Unassembled WGS sequence"/>
</dbReference>
<dbReference type="EMBL" id="CAJNOQ010005604">
    <property type="protein sequence ID" value="CAF1104818.1"/>
    <property type="molecule type" value="Genomic_DNA"/>
</dbReference>
<evidence type="ECO:0000313" key="6">
    <source>
        <dbReference type="Proteomes" id="UP000663829"/>
    </source>
</evidence>
<dbReference type="EMBL" id="CAJOBA010015060">
    <property type="protein sequence ID" value="CAF3886083.1"/>
    <property type="molecule type" value="Genomic_DNA"/>
</dbReference>
<gene>
    <name evidence="2" type="ORF">GPM918_LOCUS18931</name>
    <name evidence="3" type="ORF">OVA965_LOCUS19947</name>
    <name evidence="4" type="ORF">SRO942_LOCUS18930</name>
    <name evidence="5" type="ORF">TMI583_LOCUS20177</name>
</gene>
<organism evidence="2 6">
    <name type="scientific">Didymodactylos carnosus</name>
    <dbReference type="NCBI Taxonomy" id="1234261"/>
    <lineage>
        <taxon>Eukaryota</taxon>
        <taxon>Metazoa</taxon>
        <taxon>Spiralia</taxon>
        <taxon>Gnathifera</taxon>
        <taxon>Rotifera</taxon>
        <taxon>Eurotatoria</taxon>
        <taxon>Bdelloidea</taxon>
        <taxon>Philodinida</taxon>
        <taxon>Philodinidae</taxon>
        <taxon>Didymodactylos</taxon>
    </lineage>
</organism>
<feature type="region of interest" description="Disordered" evidence="1">
    <location>
        <begin position="16"/>
        <end position="69"/>
    </location>
</feature>
<accession>A0A814P9K4</accession>
<evidence type="ECO:0008006" key="7">
    <source>
        <dbReference type="Google" id="ProtNLM"/>
    </source>
</evidence>
<dbReference type="AlphaFoldDB" id="A0A814P9K4"/>
<evidence type="ECO:0000313" key="5">
    <source>
        <dbReference type="EMBL" id="CAF3886083.1"/>
    </source>
</evidence>
<dbReference type="EMBL" id="CAJOBC010005606">
    <property type="protein sequence ID" value="CAF3869495.1"/>
    <property type="molecule type" value="Genomic_DNA"/>
</dbReference>
<feature type="compositionally biased region" description="Acidic residues" evidence="1">
    <location>
        <begin position="25"/>
        <end position="57"/>
    </location>
</feature>
<dbReference type="Proteomes" id="UP000677228">
    <property type="component" value="Unassembled WGS sequence"/>
</dbReference>
<evidence type="ECO:0000313" key="4">
    <source>
        <dbReference type="EMBL" id="CAF3869495.1"/>
    </source>
</evidence>
<dbReference type="Proteomes" id="UP000681722">
    <property type="component" value="Unassembled WGS sequence"/>
</dbReference>
<dbReference type="Proteomes" id="UP000682733">
    <property type="component" value="Unassembled WGS sequence"/>
</dbReference>
<sequence>MASSSDDDNVYYALGSQAGAANYDDGVDEESEDDGEVMESNSEDEGSATSDIENDTFVDDKHQKWKKGSIKSKVPEFDSKVDLIVDLPKDPRPFDYFRLFFTSSMIKYIIDQSNLYRTQQQLQQEPMNEQDLFSFRLKKFI</sequence>
<comment type="caution">
    <text evidence="2">The sequence shown here is derived from an EMBL/GenBank/DDBJ whole genome shotgun (WGS) entry which is preliminary data.</text>
</comment>
<name>A0A814P9K4_9BILA</name>
<protein>
    <recommendedName>
        <fullName evidence="7">PiggyBac transposable element-derived protein domain-containing protein</fullName>
    </recommendedName>
</protein>
<dbReference type="EMBL" id="CAJNOK010010438">
    <property type="protein sequence ID" value="CAF1115753.1"/>
    <property type="molecule type" value="Genomic_DNA"/>
</dbReference>
<evidence type="ECO:0000256" key="1">
    <source>
        <dbReference type="SAM" id="MobiDB-lite"/>
    </source>
</evidence>